<evidence type="ECO:0000256" key="1">
    <source>
        <dbReference type="SAM" id="SignalP"/>
    </source>
</evidence>
<keyword evidence="4" id="KW-1185">Reference proteome</keyword>
<protein>
    <submittedName>
        <fullName evidence="3">5'-nucleotidase/2' 3'-cyclic phosphodiesterase-like esterase</fullName>
    </submittedName>
</protein>
<dbReference type="InterPro" id="IPR023155">
    <property type="entry name" value="Cyt_c-552/4"/>
</dbReference>
<dbReference type="KEGG" id="pbs:Plabr_3393"/>
<dbReference type="InterPro" id="IPR006179">
    <property type="entry name" value="5_nucleotidase/apyrase"/>
</dbReference>
<name>F0SM35_RUBBR</name>
<dbReference type="STRING" id="756272.Plabr_3393"/>
<proteinExistence type="predicted"/>
<evidence type="ECO:0000313" key="4">
    <source>
        <dbReference type="Proteomes" id="UP000006860"/>
    </source>
</evidence>
<organism evidence="3 4">
    <name type="scientific">Rubinisphaera brasiliensis (strain ATCC 49424 / DSM 5305 / JCM 21570 / IAM 15109 / NBRC 103401 / IFAM 1448)</name>
    <name type="common">Planctomyces brasiliensis</name>
    <dbReference type="NCBI Taxonomy" id="756272"/>
    <lineage>
        <taxon>Bacteria</taxon>
        <taxon>Pseudomonadati</taxon>
        <taxon>Planctomycetota</taxon>
        <taxon>Planctomycetia</taxon>
        <taxon>Planctomycetales</taxon>
        <taxon>Planctomycetaceae</taxon>
        <taxon>Rubinisphaera</taxon>
    </lineage>
</organism>
<dbReference type="Pfam" id="PF13435">
    <property type="entry name" value="Cytochrome_C554"/>
    <property type="match status" value="1"/>
</dbReference>
<evidence type="ECO:0000313" key="3">
    <source>
        <dbReference type="EMBL" id="ADY60990.1"/>
    </source>
</evidence>
<dbReference type="SUPFAM" id="SSF56300">
    <property type="entry name" value="Metallo-dependent phosphatases"/>
    <property type="match status" value="1"/>
</dbReference>
<dbReference type="RefSeq" id="WP_013629709.1">
    <property type="nucleotide sequence ID" value="NC_015174.1"/>
</dbReference>
<dbReference type="SUPFAM" id="SSF48695">
    <property type="entry name" value="Multiheme cytochromes"/>
    <property type="match status" value="1"/>
</dbReference>
<gene>
    <name evidence="3" type="ordered locus">Plabr_3393</name>
</gene>
<dbReference type="EMBL" id="CP002546">
    <property type="protein sequence ID" value="ADY60990.1"/>
    <property type="molecule type" value="Genomic_DNA"/>
</dbReference>
<dbReference type="AlphaFoldDB" id="F0SM35"/>
<dbReference type="InterPro" id="IPR029052">
    <property type="entry name" value="Metallo-depent_PP-like"/>
</dbReference>
<dbReference type="GO" id="GO:0009166">
    <property type="term" value="P:nucleotide catabolic process"/>
    <property type="evidence" value="ECO:0007669"/>
    <property type="project" value="InterPro"/>
</dbReference>
<accession>F0SM35</accession>
<sequence>MNTAYAFYRRSSLLLAAGCLCLLTGCWMFGNDSGSNGTTSTEDAETETGLGGKNDSDAIVDGWPEPQVALVLTGEQHGYLEPCGCSETQSGGISRRADLFRQLREDKGWNVVGLDLGDTMKRARQQDKIKFGVLHTALGDMGYEAMTLGPSDLKLEVDYLFSTMPNSRDPGDAVPFVSANVLFYGSADMDTPARFRVLEHNGVKIGVTGILGKKYEGKIFPSGDNAASELLTVTDPVEALTPVLDELKKQECDLLVLLSQAPQGETKSVLEALPDFDVCLTGGGPEDPSGVAKHVGNTLLIEAGRKGKYAAVLGYYPDDAKMPYRFELIDLDKDRFKRTQAMEDHMAFYQEMLKAQNVIESEPAVPHPSGHKFVGADQCGECHTKAFAHWKTTKHSHATETLVHGDPNYQETDWINRINDPECITCHATGWNPQEVFRYESGFTSLEATPHLTGQSCENCHGPGSHHTELEKQFQQDKQNTPEVQAARLEMKLDLATAEKEVCRKCHDFENSPKFDFAKYWAKVVHRGKD</sequence>
<dbReference type="eggNOG" id="COG0737">
    <property type="taxonomic scope" value="Bacteria"/>
</dbReference>
<feature type="domain" description="Cytochrome c-552/4" evidence="2">
    <location>
        <begin position="378"/>
        <end position="462"/>
    </location>
</feature>
<dbReference type="Gene3D" id="1.10.1130.10">
    <property type="entry name" value="Flavocytochrome C3, Chain A"/>
    <property type="match status" value="1"/>
</dbReference>
<dbReference type="HOGENOM" id="CLU_032801_0_0_0"/>
<evidence type="ECO:0000259" key="2">
    <source>
        <dbReference type="Pfam" id="PF13435"/>
    </source>
</evidence>
<dbReference type="Gene3D" id="3.60.21.10">
    <property type="match status" value="1"/>
</dbReference>
<dbReference type="GO" id="GO:0016787">
    <property type="term" value="F:hydrolase activity"/>
    <property type="evidence" value="ECO:0007669"/>
    <property type="project" value="InterPro"/>
</dbReference>
<dbReference type="PANTHER" id="PTHR11575:SF24">
    <property type="entry name" value="5'-NUCLEOTIDASE"/>
    <property type="match status" value="1"/>
</dbReference>
<dbReference type="PANTHER" id="PTHR11575">
    <property type="entry name" value="5'-NUCLEOTIDASE-RELATED"/>
    <property type="match status" value="1"/>
</dbReference>
<keyword evidence="1" id="KW-0732">Signal</keyword>
<dbReference type="OrthoDB" id="9814800at2"/>
<dbReference type="Proteomes" id="UP000006860">
    <property type="component" value="Chromosome"/>
</dbReference>
<feature type="signal peptide" evidence="1">
    <location>
        <begin position="1"/>
        <end position="30"/>
    </location>
</feature>
<dbReference type="InterPro" id="IPR036280">
    <property type="entry name" value="Multihaem_cyt_sf"/>
</dbReference>
<reference evidence="4" key="1">
    <citation type="submission" date="2011-02" db="EMBL/GenBank/DDBJ databases">
        <title>The complete genome of Planctomyces brasiliensis DSM 5305.</title>
        <authorList>
            <person name="Lucas S."/>
            <person name="Copeland A."/>
            <person name="Lapidus A."/>
            <person name="Bruce D."/>
            <person name="Goodwin L."/>
            <person name="Pitluck S."/>
            <person name="Kyrpides N."/>
            <person name="Mavromatis K."/>
            <person name="Pagani I."/>
            <person name="Ivanova N."/>
            <person name="Ovchinnikova G."/>
            <person name="Lu M."/>
            <person name="Detter J.C."/>
            <person name="Han C."/>
            <person name="Land M."/>
            <person name="Hauser L."/>
            <person name="Markowitz V."/>
            <person name="Cheng J.-F."/>
            <person name="Hugenholtz P."/>
            <person name="Woyke T."/>
            <person name="Wu D."/>
            <person name="Tindall B."/>
            <person name="Pomrenke H.G."/>
            <person name="Brambilla E."/>
            <person name="Klenk H.-P."/>
            <person name="Eisen J.A."/>
        </authorList>
    </citation>
    <scope>NUCLEOTIDE SEQUENCE [LARGE SCALE GENOMIC DNA]</scope>
    <source>
        <strain evidence="4">ATCC 49424 / DSM 5305 / JCM 21570 / NBRC 103401 / IFAM 1448</strain>
    </source>
</reference>
<feature type="chain" id="PRO_5003257129" evidence="1">
    <location>
        <begin position="31"/>
        <end position="530"/>
    </location>
</feature>